<dbReference type="InterPro" id="IPR036812">
    <property type="entry name" value="NAD(P)_OxRdtase_dom_sf"/>
</dbReference>
<gene>
    <name evidence="2" type="ORF">ACFSUC_13990</name>
</gene>
<dbReference type="Pfam" id="PF00248">
    <property type="entry name" value="Aldo_ket_red"/>
    <property type="match status" value="1"/>
</dbReference>
<dbReference type="EMBL" id="JBHUMM010000043">
    <property type="protein sequence ID" value="MFD2672673.1"/>
    <property type="molecule type" value="Genomic_DNA"/>
</dbReference>
<organism evidence="2 3">
    <name type="scientific">Marinicrinis sediminis</name>
    <dbReference type="NCBI Taxonomy" id="1652465"/>
    <lineage>
        <taxon>Bacteria</taxon>
        <taxon>Bacillati</taxon>
        <taxon>Bacillota</taxon>
        <taxon>Bacilli</taxon>
        <taxon>Bacillales</taxon>
        <taxon>Paenibacillaceae</taxon>
    </lineage>
</organism>
<reference evidence="3" key="1">
    <citation type="journal article" date="2019" name="Int. J. Syst. Evol. Microbiol.">
        <title>The Global Catalogue of Microorganisms (GCM) 10K type strain sequencing project: providing services to taxonomists for standard genome sequencing and annotation.</title>
        <authorList>
            <consortium name="The Broad Institute Genomics Platform"/>
            <consortium name="The Broad Institute Genome Sequencing Center for Infectious Disease"/>
            <person name="Wu L."/>
            <person name="Ma J."/>
        </authorList>
    </citation>
    <scope>NUCLEOTIDE SEQUENCE [LARGE SCALE GENOMIC DNA]</scope>
    <source>
        <strain evidence="3">KCTC 33676</strain>
    </source>
</reference>
<feature type="domain" description="NADP-dependent oxidoreductase" evidence="1">
    <location>
        <begin position="11"/>
        <end position="81"/>
    </location>
</feature>
<accession>A0ABW5RCJ0</accession>
<dbReference type="Gene3D" id="3.20.20.100">
    <property type="entry name" value="NADP-dependent oxidoreductase domain"/>
    <property type="match status" value="1"/>
</dbReference>
<sequence>MRDENFTGHGLKDNLEKVARLKDIAHDYGVTVAQLALAYVWAHPAVSSALVGIRKPVHVLDALPALDVELDDAARSYIDQIASTP</sequence>
<evidence type="ECO:0000313" key="2">
    <source>
        <dbReference type="EMBL" id="MFD2672673.1"/>
    </source>
</evidence>
<dbReference type="InterPro" id="IPR023210">
    <property type="entry name" value="NADP_OxRdtase_dom"/>
</dbReference>
<dbReference type="PANTHER" id="PTHR43147">
    <property type="entry name" value="PROTEIN TAS"/>
    <property type="match status" value="1"/>
</dbReference>
<protein>
    <submittedName>
        <fullName evidence="2">Aldo/keto reductase</fullName>
    </submittedName>
</protein>
<comment type="caution">
    <text evidence="2">The sequence shown here is derived from an EMBL/GenBank/DDBJ whole genome shotgun (WGS) entry which is preliminary data.</text>
</comment>
<dbReference type="PANTHER" id="PTHR43147:SF2">
    <property type="entry name" value="NADP-DEPENDENT OXIDOREDUCTASE DOMAIN-CONTAINING PROTEIN"/>
    <property type="match status" value="1"/>
</dbReference>
<keyword evidence="3" id="KW-1185">Reference proteome</keyword>
<dbReference type="SUPFAM" id="SSF51430">
    <property type="entry name" value="NAD(P)-linked oxidoreductase"/>
    <property type="match status" value="1"/>
</dbReference>
<dbReference type="Proteomes" id="UP001597497">
    <property type="component" value="Unassembled WGS sequence"/>
</dbReference>
<name>A0ABW5RCJ0_9BACL</name>
<evidence type="ECO:0000259" key="1">
    <source>
        <dbReference type="Pfam" id="PF00248"/>
    </source>
</evidence>
<dbReference type="RefSeq" id="WP_379930239.1">
    <property type="nucleotide sequence ID" value="NZ_JBHUMM010000043.1"/>
</dbReference>
<proteinExistence type="predicted"/>
<evidence type="ECO:0000313" key="3">
    <source>
        <dbReference type="Proteomes" id="UP001597497"/>
    </source>
</evidence>